<dbReference type="EMBL" id="JAERRG010000052">
    <property type="protein sequence ID" value="MBL1120505.1"/>
    <property type="molecule type" value="Genomic_DNA"/>
</dbReference>
<sequence length="118" mass="12975">MTVLAAEPLVEQQANLMRHLAEVLKKHEIGGSFRLMFVPSGLEISDDEVLVQDVNLEKRVVEVRPRKLTDLGLGEVLHATQVIDPLDESLIAHAGNSSGWDCKSYTRPNGSTGHLYAT</sequence>
<comment type="caution">
    <text evidence="1">The sequence shown here is derived from an EMBL/GenBank/DDBJ whole genome shotgun (WGS) entry which is preliminary data.</text>
</comment>
<keyword evidence="2" id="KW-1185">Reference proteome</keyword>
<organism evidence="1 2">
    <name type="scientific">Streptomyces endocoffeicus</name>
    <dbReference type="NCBI Taxonomy" id="2898945"/>
    <lineage>
        <taxon>Bacteria</taxon>
        <taxon>Bacillati</taxon>
        <taxon>Actinomycetota</taxon>
        <taxon>Actinomycetes</taxon>
        <taxon>Kitasatosporales</taxon>
        <taxon>Streptomycetaceae</taxon>
        <taxon>Streptomyces</taxon>
    </lineage>
</organism>
<accession>A0ABS1Q8A6</accession>
<proteinExistence type="predicted"/>
<protein>
    <submittedName>
        <fullName evidence="1">Uncharacterized protein</fullName>
    </submittedName>
</protein>
<reference evidence="1 2" key="1">
    <citation type="submission" date="2021-01" db="EMBL/GenBank/DDBJ databases">
        <title>WGS of actinomycetes isolated from Thailand.</title>
        <authorList>
            <person name="Thawai C."/>
        </authorList>
    </citation>
    <scope>NUCLEOTIDE SEQUENCE [LARGE SCALE GENOMIC DNA]</scope>
    <source>
        <strain evidence="1 2">CA3R110</strain>
    </source>
</reference>
<name>A0ABS1Q8A6_9ACTN</name>
<evidence type="ECO:0000313" key="1">
    <source>
        <dbReference type="EMBL" id="MBL1120505.1"/>
    </source>
</evidence>
<evidence type="ECO:0000313" key="2">
    <source>
        <dbReference type="Proteomes" id="UP000621510"/>
    </source>
</evidence>
<gene>
    <name evidence="1" type="ORF">JK364_50675</name>
</gene>
<dbReference type="Proteomes" id="UP000621510">
    <property type="component" value="Unassembled WGS sequence"/>
</dbReference>
<dbReference type="RefSeq" id="WP_201858265.1">
    <property type="nucleotide sequence ID" value="NZ_JAERRG010000052.1"/>
</dbReference>